<evidence type="ECO:0000256" key="4">
    <source>
        <dbReference type="ARBA" id="ARBA00023186"/>
    </source>
</evidence>
<feature type="domain" description="RimM N-terminal" evidence="5">
    <location>
        <begin position="5"/>
        <end position="83"/>
    </location>
</feature>
<dbReference type="GO" id="GO:0006364">
    <property type="term" value="P:rRNA processing"/>
    <property type="evidence" value="ECO:0007669"/>
    <property type="project" value="UniProtKB-KW"/>
</dbReference>
<keyword evidence="4" id="KW-0143">Chaperone</keyword>
<evidence type="ECO:0000256" key="3">
    <source>
        <dbReference type="ARBA" id="ARBA00022552"/>
    </source>
</evidence>
<evidence type="ECO:0000256" key="2">
    <source>
        <dbReference type="ARBA" id="ARBA00022517"/>
    </source>
</evidence>
<dbReference type="InterPro" id="IPR002676">
    <property type="entry name" value="RimM_N"/>
</dbReference>
<accession>A0A6J6DZM4</accession>
<dbReference type="Pfam" id="PF24986">
    <property type="entry name" value="PRC_RimM"/>
    <property type="match status" value="1"/>
</dbReference>
<sequence length="170" mass="18741">MLVEVGRLIKAHGIKGDLLTQSLTDFPELRFALGAKLQLANQQFLTVTKFAEHSGRLLLHFEEIVDRTSAEQAAGSLLYAEIDETELPPEPGKYFDRQLIGLLVSTKDGDVIGKVVDVLHLPAQDVLVMNMHGKEVLIPFVDPIVPIVDLDHNMITINPPVGLLEVSDEN</sequence>
<reference evidence="7" key="1">
    <citation type="submission" date="2020-05" db="EMBL/GenBank/DDBJ databases">
        <authorList>
            <person name="Chiriac C."/>
            <person name="Salcher M."/>
            <person name="Ghai R."/>
            <person name="Kavagutti S V."/>
        </authorList>
    </citation>
    <scope>NUCLEOTIDE SEQUENCE</scope>
</reference>
<proteinExistence type="inferred from homology"/>
<dbReference type="Gene3D" id="2.40.30.60">
    <property type="entry name" value="RimM"/>
    <property type="match status" value="1"/>
</dbReference>
<protein>
    <submittedName>
        <fullName evidence="7">Unannotated protein</fullName>
    </submittedName>
</protein>
<dbReference type="InterPro" id="IPR011961">
    <property type="entry name" value="RimM"/>
</dbReference>
<keyword evidence="3" id="KW-0698">rRNA processing</keyword>
<keyword evidence="2" id="KW-0690">Ribosome biogenesis</keyword>
<feature type="domain" description="Ribosome maturation factor RimM PRC barrel" evidence="6">
    <location>
        <begin position="98"/>
        <end position="163"/>
    </location>
</feature>
<dbReference type="GO" id="GO:0005840">
    <property type="term" value="C:ribosome"/>
    <property type="evidence" value="ECO:0007669"/>
    <property type="project" value="InterPro"/>
</dbReference>
<dbReference type="HAMAP" id="MF_00014">
    <property type="entry name" value="Ribosome_mat_RimM"/>
    <property type="match status" value="1"/>
</dbReference>
<dbReference type="AlphaFoldDB" id="A0A6J6DZM4"/>
<evidence type="ECO:0000259" key="5">
    <source>
        <dbReference type="Pfam" id="PF01782"/>
    </source>
</evidence>
<organism evidence="7">
    <name type="scientific">freshwater metagenome</name>
    <dbReference type="NCBI Taxonomy" id="449393"/>
    <lineage>
        <taxon>unclassified sequences</taxon>
        <taxon>metagenomes</taxon>
        <taxon>ecological metagenomes</taxon>
    </lineage>
</organism>
<dbReference type="InterPro" id="IPR009000">
    <property type="entry name" value="Transl_B-barrel_sf"/>
</dbReference>
<dbReference type="Pfam" id="PF01782">
    <property type="entry name" value="RimM"/>
    <property type="match status" value="1"/>
</dbReference>
<dbReference type="InterPro" id="IPR036976">
    <property type="entry name" value="RimM_N_sf"/>
</dbReference>
<evidence type="ECO:0000313" key="7">
    <source>
        <dbReference type="EMBL" id="CAB4569541.1"/>
    </source>
</evidence>
<dbReference type="InterPro" id="IPR056792">
    <property type="entry name" value="PRC_RimM"/>
</dbReference>
<dbReference type="SUPFAM" id="SSF50447">
    <property type="entry name" value="Translation proteins"/>
    <property type="match status" value="1"/>
</dbReference>
<dbReference type="GO" id="GO:0043022">
    <property type="term" value="F:ribosome binding"/>
    <property type="evidence" value="ECO:0007669"/>
    <property type="project" value="InterPro"/>
</dbReference>
<evidence type="ECO:0000259" key="6">
    <source>
        <dbReference type="Pfam" id="PF24986"/>
    </source>
</evidence>
<dbReference type="Gene3D" id="2.30.30.240">
    <property type="entry name" value="PRC-barrel domain"/>
    <property type="match status" value="1"/>
</dbReference>
<dbReference type="NCBIfam" id="TIGR02273">
    <property type="entry name" value="16S_RimM"/>
    <property type="match status" value="1"/>
</dbReference>
<gene>
    <name evidence="7" type="ORF">UFOPK1726_00195</name>
</gene>
<dbReference type="InterPro" id="IPR011033">
    <property type="entry name" value="PRC_barrel-like_sf"/>
</dbReference>
<dbReference type="SUPFAM" id="SSF50346">
    <property type="entry name" value="PRC-barrel domain"/>
    <property type="match status" value="1"/>
</dbReference>
<dbReference type="PANTHER" id="PTHR33692:SF1">
    <property type="entry name" value="RIBOSOME MATURATION FACTOR RIMM"/>
    <property type="match status" value="1"/>
</dbReference>
<keyword evidence="1" id="KW-0963">Cytoplasm</keyword>
<name>A0A6J6DZM4_9ZZZZ</name>
<dbReference type="EMBL" id="CAEZTT010000011">
    <property type="protein sequence ID" value="CAB4569541.1"/>
    <property type="molecule type" value="Genomic_DNA"/>
</dbReference>
<dbReference type="PANTHER" id="PTHR33692">
    <property type="entry name" value="RIBOSOME MATURATION FACTOR RIMM"/>
    <property type="match status" value="1"/>
</dbReference>
<evidence type="ECO:0000256" key="1">
    <source>
        <dbReference type="ARBA" id="ARBA00022490"/>
    </source>
</evidence>